<name>A0A397UWZ0_9GLOM</name>
<organism evidence="1 2">
    <name type="scientific">Gigaspora rosea</name>
    <dbReference type="NCBI Taxonomy" id="44941"/>
    <lineage>
        <taxon>Eukaryota</taxon>
        <taxon>Fungi</taxon>
        <taxon>Fungi incertae sedis</taxon>
        <taxon>Mucoromycota</taxon>
        <taxon>Glomeromycotina</taxon>
        <taxon>Glomeromycetes</taxon>
        <taxon>Diversisporales</taxon>
        <taxon>Gigasporaceae</taxon>
        <taxon>Gigaspora</taxon>
    </lineage>
</organism>
<comment type="caution">
    <text evidence="1">The sequence shown here is derived from an EMBL/GenBank/DDBJ whole genome shotgun (WGS) entry which is preliminary data.</text>
</comment>
<accession>A0A397UWZ0</accession>
<reference evidence="1 2" key="1">
    <citation type="submission" date="2018-06" db="EMBL/GenBank/DDBJ databases">
        <title>Comparative genomics reveals the genomic features of Rhizophagus irregularis, R. cerebriforme, R. diaphanum and Gigaspora rosea, and their symbiotic lifestyle signature.</title>
        <authorList>
            <person name="Morin E."/>
            <person name="San Clemente H."/>
            <person name="Chen E.C.H."/>
            <person name="De La Providencia I."/>
            <person name="Hainaut M."/>
            <person name="Kuo A."/>
            <person name="Kohler A."/>
            <person name="Murat C."/>
            <person name="Tang N."/>
            <person name="Roy S."/>
            <person name="Loubradou J."/>
            <person name="Henrissat B."/>
            <person name="Grigoriev I.V."/>
            <person name="Corradi N."/>
            <person name="Roux C."/>
            <person name="Martin F.M."/>
        </authorList>
    </citation>
    <scope>NUCLEOTIDE SEQUENCE [LARGE SCALE GENOMIC DNA]</scope>
    <source>
        <strain evidence="1 2">DAOM 194757</strain>
    </source>
</reference>
<evidence type="ECO:0000313" key="1">
    <source>
        <dbReference type="EMBL" id="RIB14754.1"/>
    </source>
</evidence>
<proteinExistence type="predicted"/>
<dbReference type="OrthoDB" id="2360971at2759"/>
<sequence>MNIIQMSEIKRLSDQVLNSGLLRQNYNANDLARTCRRCSYELTGFKALQLAVIPECHRNNIRCSRTIKQITTYIWDDHTTRTDKEYFIGLASQINQILTNQRPYRTVRKRFRRMPDMEHTPLSLTLFYGSNF</sequence>
<dbReference type="Proteomes" id="UP000266673">
    <property type="component" value="Unassembled WGS sequence"/>
</dbReference>
<evidence type="ECO:0000313" key="2">
    <source>
        <dbReference type="Proteomes" id="UP000266673"/>
    </source>
</evidence>
<dbReference type="AlphaFoldDB" id="A0A397UWZ0"/>
<protein>
    <submittedName>
        <fullName evidence="1">Uncharacterized protein</fullName>
    </submittedName>
</protein>
<gene>
    <name evidence="1" type="ORF">C2G38_2194137</name>
</gene>
<keyword evidence="2" id="KW-1185">Reference proteome</keyword>
<dbReference type="EMBL" id="QKWP01000798">
    <property type="protein sequence ID" value="RIB14754.1"/>
    <property type="molecule type" value="Genomic_DNA"/>
</dbReference>